<protein>
    <submittedName>
        <fullName evidence="1">Uncharacterized protein</fullName>
    </submittedName>
</protein>
<comment type="caution">
    <text evidence="1">The sequence shown here is derived from an EMBL/GenBank/DDBJ whole genome shotgun (WGS) entry which is preliminary data.</text>
</comment>
<organism evidence="1 2">
    <name type="scientific">Streptomyces coacervatus</name>
    <dbReference type="NCBI Taxonomy" id="647381"/>
    <lineage>
        <taxon>Bacteria</taxon>
        <taxon>Bacillati</taxon>
        <taxon>Actinomycetota</taxon>
        <taxon>Actinomycetes</taxon>
        <taxon>Kitasatosporales</taxon>
        <taxon>Streptomycetaceae</taxon>
        <taxon>Streptomyces</taxon>
    </lineage>
</organism>
<name>A0ABP7JMI1_9ACTN</name>
<dbReference type="EMBL" id="BAABDE010000050">
    <property type="protein sequence ID" value="GAA3848271.1"/>
    <property type="molecule type" value="Genomic_DNA"/>
</dbReference>
<accession>A0ABP7JMI1</accession>
<dbReference type="Proteomes" id="UP001501009">
    <property type="component" value="Unassembled WGS sequence"/>
</dbReference>
<keyword evidence="2" id="KW-1185">Reference proteome</keyword>
<gene>
    <name evidence="1" type="ORF">GCM10022403_094940</name>
</gene>
<sequence length="63" mass="6691">MNSNTPRGESGTRAYFDGGVIRNHLGCCRLAAPTGHKGCSGVEARTAEACRVECLNPGWNQRG</sequence>
<evidence type="ECO:0000313" key="2">
    <source>
        <dbReference type="Proteomes" id="UP001501009"/>
    </source>
</evidence>
<reference evidence="2" key="1">
    <citation type="journal article" date="2019" name="Int. J. Syst. Evol. Microbiol.">
        <title>The Global Catalogue of Microorganisms (GCM) 10K type strain sequencing project: providing services to taxonomists for standard genome sequencing and annotation.</title>
        <authorList>
            <consortium name="The Broad Institute Genomics Platform"/>
            <consortium name="The Broad Institute Genome Sequencing Center for Infectious Disease"/>
            <person name="Wu L."/>
            <person name="Ma J."/>
        </authorList>
    </citation>
    <scope>NUCLEOTIDE SEQUENCE [LARGE SCALE GENOMIC DNA]</scope>
    <source>
        <strain evidence="2">JCM 17138</strain>
    </source>
</reference>
<proteinExistence type="predicted"/>
<evidence type="ECO:0000313" key="1">
    <source>
        <dbReference type="EMBL" id="GAA3848271.1"/>
    </source>
</evidence>